<reference evidence="1" key="1">
    <citation type="submission" date="2014-12" db="EMBL/GenBank/DDBJ databases">
        <title>Insight into the proteome of Arion vulgaris.</title>
        <authorList>
            <person name="Aradska J."/>
            <person name="Bulat T."/>
            <person name="Smidak R."/>
            <person name="Sarate P."/>
            <person name="Gangsoo J."/>
            <person name="Sialana F."/>
            <person name="Bilban M."/>
            <person name="Lubec G."/>
        </authorList>
    </citation>
    <scope>NUCLEOTIDE SEQUENCE</scope>
    <source>
        <tissue evidence="1">Skin</tissue>
    </source>
</reference>
<proteinExistence type="predicted"/>
<gene>
    <name evidence="1" type="primary">ORF27538</name>
</gene>
<feature type="non-terminal residue" evidence="1">
    <location>
        <position position="1"/>
    </location>
</feature>
<name>A0A0B6YJM2_9EUPU</name>
<evidence type="ECO:0000313" key="1">
    <source>
        <dbReference type="EMBL" id="CEK56392.1"/>
    </source>
</evidence>
<protein>
    <submittedName>
        <fullName evidence="1">Uncharacterized protein</fullName>
    </submittedName>
</protein>
<dbReference type="AlphaFoldDB" id="A0A0B6YJM2"/>
<dbReference type="EMBL" id="HACG01009527">
    <property type="protein sequence ID" value="CEK56392.1"/>
    <property type="molecule type" value="Transcribed_RNA"/>
</dbReference>
<organism evidence="1">
    <name type="scientific">Arion vulgaris</name>
    <dbReference type="NCBI Taxonomy" id="1028688"/>
    <lineage>
        <taxon>Eukaryota</taxon>
        <taxon>Metazoa</taxon>
        <taxon>Spiralia</taxon>
        <taxon>Lophotrochozoa</taxon>
        <taxon>Mollusca</taxon>
        <taxon>Gastropoda</taxon>
        <taxon>Heterobranchia</taxon>
        <taxon>Euthyneura</taxon>
        <taxon>Panpulmonata</taxon>
        <taxon>Eupulmonata</taxon>
        <taxon>Stylommatophora</taxon>
        <taxon>Helicina</taxon>
        <taxon>Arionoidea</taxon>
        <taxon>Arionidae</taxon>
        <taxon>Arion</taxon>
    </lineage>
</organism>
<sequence>VDHFSQSLAIYKSATKTSERLHIFKMCGIRRWKNQYQNIKDLQQSKPNHQLNDAGI</sequence>
<accession>A0A0B6YJM2</accession>